<evidence type="ECO:0000313" key="3">
    <source>
        <dbReference type="Proteomes" id="UP000008073"/>
    </source>
</evidence>
<keyword evidence="1" id="KW-1133">Transmembrane helix</keyword>
<accession>C7GJA8</accession>
<organism evidence="2 3">
    <name type="scientific">Saccharomyces cerevisiae (strain JAY291)</name>
    <name type="common">Baker's yeast</name>
    <dbReference type="NCBI Taxonomy" id="574961"/>
    <lineage>
        <taxon>Eukaryota</taxon>
        <taxon>Fungi</taxon>
        <taxon>Dikarya</taxon>
        <taxon>Ascomycota</taxon>
        <taxon>Saccharomycotina</taxon>
        <taxon>Saccharomycetes</taxon>
        <taxon>Saccharomycetales</taxon>
        <taxon>Saccharomycetaceae</taxon>
        <taxon>Saccharomyces</taxon>
    </lineage>
</organism>
<reference evidence="2 3" key="1">
    <citation type="journal article" date="2009" name="Genome Res.">
        <title>Genome structure of a Saccharomyces cerevisiae strain widely used in bioethanol production.</title>
        <authorList>
            <person name="Argueso J.L."/>
            <person name="Carazzolle M.F."/>
            <person name="Mieczkowski P.A."/>
            <person name="Duarte F.M."/>
            <person name="Netto O.V."/>
            <person name="Missawa S.K."/>
            <person name="Galzerani F."/>
            <person name="Costa G.G."/>
            <person name="Vidal R.O."/>
            <person name="Noronha M.F."/>
            <person name="Dominska M."/>
            <person name="Andrietta M.G."/>
            <person name="Andrietta S.R."/>
            <person name="Cunha A.F."/>
            <person name="Gomes L.H."/>
            <person name="Tavares F.C."/>
            <person name="Alcarde A.R."/>
            <person name="Dietrich F.S."/>
            <person name="McCusker J.H."/>
            <person name="Petes T.D."/>
            <person name="Pereira G.A."/>
        </authorList>
    </citation>
    <scope>NUCLEOTIDE SEQUENCE [LARGE SCALE GENOMIC DNA]</scope>
    <source>
        <strain evidence="2 3">JAY291</strain>
    </source>
</reference>
<sequence length="296" mass="33292">MIADSSVLKKHTAIKRSTRIISLTLVLLGVFSFLLLTWNDSLEFYNSADPSENKKNSEEESEKKFVYKLPNLLKTADSFLSNENELNFQKVKEEISNIQSEVEVDIPEPSSKATSKFSSRSFQTDNVVTATTTTTLHPRSSSLALQKNCDHKKFDPRTDFLDIIRTSPAVLFIKSSQADSIFLKNLLQREFEISPELATVDLEKHSHGYELEKYIKQNKLNIDTSAALESIQSPYLFLNGISVINRGMVRDIIEPHSKGLLLPLLKSEARGNLLVEKKASLLILNLLSLLSTSSRS</sequence>
<evidence type="ECO:0000313" key="2">
    <source>
        <dbReference type="EMBL" id="EEU09086.1"/>
    </source>
</evidence>
<dbReference type="AlphaFoldDB" id="C7GJA8"/>
<dbReference type="Proteomes" id="UP000008073">
    <property type="component" value="Unassembled WGS sequence"/>
</dbReference>
<keyword evidence="1" id="KW-0812">Transmembrane</keyword>
<proteinExistence type="predicted"/>
<dbReference type="OrthoDB" id="4035655at2759"/>
<dbReference type="PROSITE" id="PS51354">
    <property type="entry name" value="GLUTAREDOXIN_2"/>
    <property type="match status" value="1"/>
</dbReference>
<evidence type="ECO:0000256" key="1">
    <source>
        <dbReference type="SAM" id="Phobius"/>
    </source>
</evidence>
<dbReference type="EMBL" id="ACFL01000007">
    <property type="protein sequence ID" value="EEU09086.1"/>
    <property type="molecule type" value="Genomic_DNA"/>
</dbReference>
<name>C7GJA8_YEAS2</name>
<dbReference type="Gene3D" id="3.40.30.10">
    <property type="entry name" value="Glutaredoxin"/>
    <property type="match status" value="1"/>
</dbReference>
<comment type="caution">
    <text evidence="2">The sequence shown here is derived from an EMBL/GenBank/DDBJ whole genome shotgun (WGS) entry which is preliminary data.</text>
</comment>
<keyword evidence="1" id="KW-0472">Membrane</keyword>
<protein>
    <submittedName>
        <fullName evidence="2">Prm4p</fullName>
    </submittedName>
</protein>
<gene>
    <name evidence="2" type="primary">PRM4</name>
    <name evidence="2" type="ORF">C1Q_00196</name>
</gene>
<feature type="transmembrane region" description="Helical" evidence="1">
    <location>
        <begin position="20"/>
        <end position="38"/>
    </location>
</feature>